<feature type="region of interest" description="Disordered" evidence="4">
    <location>
        <begin position="1291"/>
        <end position="1316"/>
    </location>
</feature>
<dbReference type="PROSITE" id="PS00022">
    <property type="entry name" value="EGF_1"/>
    <property type="match status" value="2"/>
</dbReference>
<accession>D2VYH8</accession>
<dbReference type="InterPro" id="IPR011042">
    <property type="entry name" value="6-blade_b-propeller_TolB-like"/>
</dbReference>
<dbReference type="OrthoDB" id="10040561at2759"/>
<dbReference type="InterPro" id="IPR050969">
    <property type="entry name" value="Dev_Signal_Modulators"/>
</dbReference>
<sequence length="1340" mass="148430">MKSVLSFELGLLLLILACLMNSQFVNTQAIKSRIVSTLMNKKDVNRPQDLIEMGQVYATTFRKGSNGEEDSLLFIDSGNLKMYGLVSKNFTTLYSSIYYVSFQMPLNPLNNDELVFHHNAQLLKLNIKTLTTERLAGTGVFGYNGDNINATSALIQPVQAINYNSNNELVFADSYRIRKILLNGTIVTIAGLSTACDGVTSVLSNIPATSASICSVTSILFVKFAGYPEEWLYFRDQVGVKRIDPTTGVLSIVFVYSSYYAFYLNPVQSDRSRLIPDDLWLGYGSYAVEILKNNGLGQVIIGGGQNQTFLVADAKSVSLSTITSFAYDQEKNELYIGTYGSVVKYVRSDRTIRHIVGCASSNCLLRGVNIDAQYASMSSAKPSVFFDNGQLYLADSIIIKGIDLKNEKSSCSNNIISAMDSINYMTYKNGLIYLHEGSYSSTLLKFNQTSSVVAKIAGYYYYSEGGLAMSNSVDSLSSFSFNSKNEIIMSIGDQIKTIRNDRIYTIVPSSSYYASADNASFAEARLYGPSQLISHPTRDNEMYFMETSRNIIRKMDFTTSRVLTVAGKSNGFAGDGYLATESAIKVNCFTMDEYGNIYFTDGAKLRKIDQSDSRISTLTSSTSGYSSDGTDLSSLSLSASSCVLSVKNNVIYFVEDKSVRKIHPTCESGYILNTNSNGCVACPSGLTNDEYFYECVPQCFGKINPNACSKNGKCTSNNVCTCNLGWTGAECSQTTCFGITNSDSNVCSGRGSCQGLDTCKCLDGFRGRNCEFTAWKDGDVTVQTDQDEYVYRSTEPMVYVKFNTTYSRSVTLKMEQRSSYYNIIRSTIYKNLTAAELTTVYSQKFINFNLQYGHIFDVTVFDAETGVQLSNPASKDVSVITCATCQVANLIPQYLQMAYNNTRPNPGDTVSVKISMLQYFYYVYTFDITVTFNNVTYYKQAISTVGQEVTIYIPPVFENGTFRTYVSVYGQPYYKNSTYLMLSASTSELAVYNQTLFVEDSWISSSFSVDKIPYKSTYTTSTLDMKIAHIDFTSLFKYKQLTANVSIFLIDEFGNRKNQIYANSLQFLGSNPVLSIQVPKTAFSIRSDWTLDGFITILNNGTIVSNVKKTIKPITFYCPSSYFGPQCDLTICNGVYSNSTNVCSGNGICSYSYCYCNQNYKGSNCEMPALKSSSVITKLDAPYKVKGSLTLSNLTIAINASDSEFFSYYRNKSLICYVYAQSTTSNYIGYITLDKTNDFTVSVKLPDTLLLGTYTFRLNIQSSSVIILDTGSFYYSTISYTVGSQPLPPAVVSNNNQPSKPKVSTNGPNRETTLSEGTPNSVMIGINLWILLVLTFLINY</sequence>
<dbReference type="Gene3D" id="2.10.25.10">
    <property type="entry name" value="Laminin"/>
    <property type="match status" value="3"/>
</dbReference>
<evidence type="ECO:0000256" key="4">
    <source>
        <dbReference type="SAM" id="MobiDB-lite"/>
    </source>
</evidence>
<dbReference type="GeneID" id="8857958"/>
<dbReference type="eggNOG" id="KOG1225">
    <property type="taxonomic scope" value="Eukaryota"/>
</dbReference>
<dbReference type="EMBL" id="GG738911">
    <property type="protein sequence ID" value="EFC38063.1"/>
    <property type="molecule type" value="Genomic_DNA"/>
</dbReference>
<dbReference type="PROSITE" id="PS50026">
    <property type="entry name" value="EGF_3"/>
    <property type="match status" value="1"/>
</dbReference>
<feature type="signal peptide" evidence="5">
    <location>
        <begin position="1"/>
        <end position="27"/>
    </location>
</feature>
<dbReference type="InterPro" id="IPR000742">
    <property type="entry name" value="EGF"/>
</dbReference>
<dbReference type="KEGG" id="ngr:NAEGRDRAFT_81713"/>
<proteinExistence type="predicted"/>
<keyword evidence="2 3" id="KW-1015">Disulfide bond</keyword>
<dbReference type="PROSITE" id="PS01186">
    <property type="entry name" value="EGF_2"/>
    <property type="match status" value="2"/>
</dbReference>
<dbReference type="SUPFAM" id="SSF63829">
    <property type="entry name" value="Calcium-dependent phosphotriesterase"/>
    <property type="match status" value="1"/>
</dbReference>
<comment type="caution">
    <text evidence="3">Lacks conserved residue(s) required for the propagation of feature annotation.</text>
</comment>
<dbReference type="SMART" id="SM00181">
    <property type="entry name" value="EGF"/>
    <property type="match status" value="3"/>
</dbReference>
<dbReference type="VEuPathDB" id="AmoebaDB:NAEGRDRAFT_81713"/>
<evidence type="ECO:0000256" key="5">
    <source>
        <dbReference type="SAM" id="SignalP"/>
    </source>
</evidence>
<evidence type="ECO:0000313" key="8">
    <source>
        <dbReference type="Proteomes" id="UP000006671"/>
    </source>
</evidence>
<keyword evidence="3" id="KW-0245">EGF-like domain</keyword>
<organism evidence="8">
    <name type="scientific">Naegleria gruberi</name>
    <name type="common">Amoeba</name>
    <dbReference type="NCBI Taxonomy" id="5762"/>
    <lineage>
        <taxon>Eukaryota</taxon>
        <taxon>Discoba</taxon>
        <taxon>Heterolobosea</taxon>
        <taxon>Tetramitia</taxon>
        <taxon>Eutetramitia</taxon>
        <taxon>Vahlkampfiidae</taxon>
        <taxon>Naegleria</taxon>
    </lineage>
</organism>
<dbReference type="Gene3D" id="2.120.10.30">
    <property type="entry name" value="TolB, C-terminal domain"/>
    <property type="match status" value="2"/>
</dbReference>
<dbReference type="PANTHER" id="PTHR14949">
    <property type="entry name" value="EGF-LIKE-DOMAIN, MULTIPLE 7, 8"/>
    <property type="match status" value="1"/>
</dbReference>
<gene>
    <name evidence="7" type="ORF">NAEGRDRAFT_81713</name>
</gene>
<protein>
    <submittedName>
        <fullName evidence="7">Predicted protein</fullName>
    </submittedName>
</protein>
<feature type="disulfide bond" evidence="3">
    <location>
        <begin position="761"/>
        <end position="770"/>
    </location>
</feature>
<evidence type="ECO:0000313" key="7">
    <source>
        <dbReference type="EMBL" id="EFC38063.1"/>
    </source>
</evidence>
<dbReference type="InParanoid" id="D2VYH8"/>
<dbReference type="RefSeq" id="XP_002670807.1">
    <property type="nucleotide sequence ID" value="XM_002670761.1"/>
</dbReference>
<feature type="compositionally biased region" description="Polar residues" evidence="4">
    <location>
        <begin position="1292"/>
        <end position="1316"/>
    </location>
</feature>
<evidence type="ECO:0000256" key="3">
    <source>
        <dbReference type="PROSITE-ProRule" id="PRU00076"/>
    </source>
</evidence>
<name>D2VYH8_NAEGR</name>
<keyword evidence="1 5" id="KW-0732">Signal</keyword>
<dbReference type="PANTHER" id="PTHR14949:SF56">
    <property type="entry name" value="EGF-LIKE-DOMAIN, MULTIPLE 7"/>
    <property type="match status" value="1"/>
</dbReference>
<dbReference type="Proteomes" id="UP000006671">
    <property type="component" value="Unassembled WGS sequence"/>
</dbReference>
<evidence type="ECO:0000259" key="6">
    <source>
        <dbReference type="PROSITE" id="PS50026"/>
    </source>
</evidence>
<keyword evidence="8" id="KW-1185">Reference proteome</keyword>
<evidence type="ECO:0000256" key="2">
    <source>
        <dbReference type="ARBA" id="ARBA00023157"/>
    </source>
</evidence>
<evidence type="ECO:0000256" key="1">
    <source>
        <dbReference type="ARBA" id="ARBA00022729"/>
    </source>
</evidence>
<reference evidence="7 8" key="1">
    <citation type="journal article" date="2010" name="Cell">
        <title>The genome of Naegleria gruberi illuminates early eukaryotic versatility.</title>
        <authorList>
            <person name="Fritz-Laylin L.K."/>
            <person name="Prochnik S.E."/>
            <person name="Ginger M.L."/>
            <person name="Dacks J.B."/>
            <person name="Carpenter M.L."/>
            <person name="Field M.C."/>
            <person name="Kuo A."/>
            <person name="Paredez A."/>
            <person name="Chapman J."/>
            <person name="Pham J."/>
            <person name="Shu S."/>
            <person name="Neupane R."/>
            <person name="Cipriano M."/>
            <person name="Mancuso J."/>
            <person name="Tu H."/>
            <person name="Salamov A."/>
            <person name="Lindquist E."/>
            <person name="Shapiro H."/>
            <person name="Lucas S."/>
            <person name="Grigoriev I.V."/>
            <person name="Cande W.Z."/>
            <person name="Fulton C."/>
            <person name="Rokhsar D.S."/>
            <person name="Dawson S.C."/>
        </authorList>
    </citation>
    <scope>NUCLEOTIDE SEQUENCE [LARGE SCALE GENOMIC DNA]</scope>
    <source>
        <strain evidence="7 8">NEG-M</strain>
    </source>
</reference>
<dbReference type="SUPFAM" id="SSF57196">
    <property type="entry name" value="EGF/Laminin"/>
    <property type="match status" value="1"/>
</dbReference>
<feature type="domain" description="EGF-like" evidence="6">
    <location>
        <begin position="738"/>
        <end position="771"/>
    </location>
</feature>
<feature type="chain" id="PRO_5003038035" evidence="5">
    <location>
        <begin position="28"/>
        <end position="1340"/>
    </location>
</feature>
<dbReference type="CDD" id="cd00054">
    <property type="entry name" value="EGF_CA"/>
    <property type="match status" value="1"/>
</dbReference>